<accession>A0A919RXS5</accession>
<organism evidence="1 2">
    <name type="scientific">Clostridium polyendosporum</name>
    <dbReference type="NCBI Taxonomy" id="69208"/>
    <lineage>
        <taxon>Bacteria</taxon>
        <taxon>Bacillati</taxon>
        <taxon>Bacillota</taxon>
        <taxon>Clostridia</taxon>
        <taxon>Eubacteriales</taxon>
        <taxon>Clostridiaceae</taxon>
        <taxon>Clostridium</taxon>
    </lineage>
</organism>
<dbReference type="EMBL" id="BOPZ01000002">
    <property type="protein sequence ID" value="GIM27709.1"/>
    <property type="molecule type" value="Genomic_DNA"/>
</dbReference>
<reference evidence="1" key="1">
    <citation type="submission" date="2021-03" db="EMBL/GenBank/DDBJ databases">
        <title>Taxonomic study of Clostridium polyendosporum from meadow-gley soil under rice.</title>
        <authorList>
            <person name="Kobayashi H."/>
            <person name="Tanizawa Y."/>
            <person name="Yagura M."/>
        </authorList>
    </citation>
    <scope>NUCLEOTIDE SEQUENCE</scope>
    <source>
        <strain evidence="1">JCM 30710</strain>
    </source>
</reference>
<evidence type="ECO:0000313" key="1">
    <source>
        <dbReference type="EMBL" id="GIM27709.1"/>
    </source>
</evidence>
<evidence type="ECO:0000313" key="2">
    <source>
        <dbReference type="Proteomes" id="UP000679179"/>
    </source>
</evidence>
<proteinExistence type="predicted"/>
<dbReference type="RefSeq" id="WP_212902465.1">
    <property type="nucleotide sequence ID" value="NZ_BOPZ01000002.1"/>
</dbReference>
<name>A0A919RXS5_9CLOT</name>
<dbReference type="AlphaFoldDB" id="A0A919RXS5"/>
<comment type="caution">
    <text evidence="1">The sequence shown here is derived from an EMBL/GenBank/DDBJ whole genome shotgun (WGS) entry which is preliminary data.</text>
</comment>
<protein>
    <submittedName>
        <fullName evidence="1">Uncharacterized protein</fullName>
    </submittedName>
</protein>
<dbReference type="Proteomes" id="UP000679179">
    <property type="component" value="Unassembled WGS sequence"/>
</dbReference>
<keyword evidence="2" id="KW-1185">Reference proteome</keyword>
<sequence>MSHKWDTEQLPLQGVAQYPGESSVLNQRIEGNRLLGNTSKLILKDMFMILELNRFEHGVLKQLRFALYGVPKLWQGVYV</sequence>
<gene>
    <name evidence="1" type="ORF">CPJCM30710_03750</name>
</gene>